<evidence type="ECO:0000259" key="2">
    <source>
        <dbReference type="PROSITE" id="PS50181"/>
    </source>
</evidence>
<keyword evidence="4" id="KW-1185">Reference proteome</keyword>
<dbReference type="PROSITE" id="PS50181">
    <property type="entry name" value="FBOX"/>
    <property type="match status" value="1"/>
</dbReference>
<accession>A0ABR3A8B6</accession>
<name>A0ABR3A8B6_9AGAR</name>
<keyword evidence="1" id="KW-0175">Coiled coil</keyword>
<feature type="domain" description="F-box" evidence="2">
    <location>
        <begin position="78"/>
        <end position="134"/>
    </location>
</feature>
<dbReference type="SUPFAM" id="SSF81383">
    <property type="entry name" value="F-box domain"/>
    <property type="match status" value="1"/>
</dbReference>
<feature type="coiled-coil region" evidence="1">
    <location>
        <begin position="36"/>
        <end position="63"/>
    </location>
</feature>
<dbReference type="Gene3D" id="1.20.1280.50">
    <property type="match status" value="1"/>
</dbReference>
<proteinExistence type="predicted"/>
<evidence type="ECO:0000256" key="1">
    <source>
        <dbReference type="SAM" id="Coils"/>
    </source>
</evidence>
<organism evidence="3 4">
    <name type="scientific">Marasmius tenuissimus</name>
    <dbReference type="NCBI Taxonomy" id="585030"/>
    <lineage>
        <taxon>Eukaryota</taxon>
        <taxon>Fungi</taxon>
        <taxon>Dikarya</taxon>
        <taxon>Basidiomycota</taxon>
        <taxon>Agaricomycotina</taxon>
        <taxon>Agaricomycetes</taxon>
        <taxon>Agaricomycetidae</taxon>
        <taxon>Agaricales</taxon>
        <taxon>Marasmiineae</taxon>
        <taxon>Marasmiaceae</taxon>
        <taxon>Marasmius</taxon>
    </lineage>
</organism>
<sequence>MIGIGEAHPSASTFEVVSMFRRTFTHDDKQVVAQMIANSRREIRNYEIEINKLKAAMVVLENKRSGTKKTMGQLQSLLSPIHRLPPEMLSRIFMFCCERNQVRPDRMPPVFRLSVVCGRWREIVVSRPHLWASLSIPYWRWRRHQQPALNNSTEMFMARSRSFPLTIEIDFMEEDDDDELSPDLETFSALHVLVSHSARWANLSLVGITPSMLRHPTFQAIRENLPHLQHLRITEGYSTRIATGQILDIFAQCFLLRSIDLQPGVIANALVLPWGSIRCMTFSDAYTSDSLKLLASRSITLDYLDLDLNMGDRTTGFEGHVDSMNTKALSVTTFEQDHLTRLFNSTTIPQLASLDIAGLFEKRQRCWERWNQSPIHNFLLRSACPITHLRLKWLPISSSQATSLFQLIPGLTSLSIEEYPSERAKKASNKNAIVTRAFLNRLSVDHGGTSLFASPPFIPKLRDITLVINDPGPDEEALATAISSRWLPDATYAESIGVDCLQSVAITVMGSTAPSGEAFSSLKFLRDVGVQLSLGMSAC</sequence>
<dbReference type="InterPro" id="IPR001810">
    <property type="entry name" value="F-box_dom"/>
</dbReference>
<dbReference type="InterPro" id="IPR036047">
    <property type="entry name" value="F-box-like_dom_sf"/>
</dbReference>
<reference evidence="3 4" key="1">
    <citation type="submission" date="2024-05" db="EMBL/GenBank/DDBJ databases">
        <title>A draft genome resource for the thread blight pathogen Marasmius tenuissimus strain MS-2.</title>
        <authorList>
            <person name="Yulfo-Soto G.E."/>
            <person name="Baruah I.K."/>
            <person name="Amoako-Attah I."/>
            <person name="Bukari Y."/>
            <person name="Meinhardt L.W."/>
            <person name="Bailey B.A."/>
            <person name="Cohen S.P."/>
        </authorList>
    </citation>
    <scope>NUCLEOTIDE SEQUENCE [LARGE SCALE GENOMIC DNA]</scope>
    <source>
        <strain evidence="3 4">MS-2</strain>
    </source>
</reference>
<dbReference type="EMBL" id="JBBXMP010000011">
    <property type="protein sequence ID" value="KAL0069584.1"/>
    <property type="molecule type" value="Genomic_DNA"/>
</dbReference>
<dbReference type="Pfam" id="PF12937">
    <property type="entry name" value="F-box-like"/>
    <property type="match status" value="1"/>
</dbReference>
<gene>
    <name evidence="3" type="ORF">AAF712_003242</name>
</gene>
<comment type="caution">
    <text evidence="3">The sequence shown here is derived from an EMBL/GenBank/DDBJ whole genome shotgun (WGS) entry which is preliminary data.</text>
</comment>
<dbReference type="Gene3D" id="3.80.10.10">
    <property type="entry name" value="Ribonuclease Inhibitor"/>
    <property type="match status" value="1"/>
</dbReference>
<dbReference type="Proteomes" id="UP001437256">
    <property type="component" value="Unassembled WGS sequence"/>
</dbReference>
<evidence type="ECO:0000313" key="3">
    <source>
        <dbReference type="EMBL" id="KAL0069584.1"/>
    </source>
</evidence>
<dbReference type="InterPro" id="IPR032675">
    <property type="entry name" value="LRR_dom_sf"/>
</dbReference>
<evidence type="ECO:0000313" key="4">
    <source>
        <dbReference type="Proteomes" id="UP001437256"/>
    </source>
</evidence>
<protein>
    <recommendedName>
        <fullName evidence="2">F-box domain-containing protein</fullName>
    </recommendedName>
</protein>